<reference evidence="3" key="1">
    <citation type="submission" date="2021-01" db="EMBL/GenBank/DDBJ databases">
        <title>Genome sequence of strain Noviherbaspirillum sp. DKR-6.</title>
        <authorList>
            <person name="Chaudhary D.K."/>
        </authorList>
    </citation>
    <scope>NUCLEOTIDE SEQUENCE</scope>
    <source>
        <strain evidence="3">DKR-6</strain>
    </source>
</reference>
<dbReference type="AlphaFoldDB" id="A0A934W4Y8"/>
<comment type="caution">
    <text evidence="3">The sequence shown here is derived from an EMBL/GenBank/DDBJ whole genome shotgun (WGS) entry which is preliminary data.</text>
</comment>
<feature type="region of interest" description="Disordered" evidence="1">
    <location>
        <begin position="102"/>
        <end position="124"/>
    </location>
</feature>
<keyword evidence="2" id="KW-0472">Membrane</keyword>
<keyword evidence="4" id="KW-1185">Reference proteome</keyword>
<keyword evidence="2" id="KW-1133">Transmembrane helix</keyword>
<dbReference type="Proteomes" id="UP000622890">
    <property type="component" value="Unassembled WGS sequence"/>
</dbReference>
<feature type="compositionally biased region" description="Basic and acidic residues" evidence="1">
    <location>
        <begin position="145"/>
        <end position="161"/>
    </location>
</feature>
<sequence length="306" mass="33001">MRFFVILYGFERHLARNAEASDVAEFDRALIRLASDPMLELHILLCIEEEAAPMLGRLRPFLPDLGQDFLRMPELPGIAPRQVAAGQESSLPDVDKSLAAAASASTSAAPESRASAHGEPTLPILPLHEKVPDASALAGRGQAMHSDDAHPEGGRSGKDEGDATDFTYRHKPSRRRRDFSSLLETLDAAPLARAPGTSEPHATQRAGNAPAHTAPAEQPMRVSSRFHDRTRQRRLTSIKLATNGILTATTILFVLLILGMLAWTLLQASVPSSAAAFTKATRSDRSFAARMTAPQGKHEARSLQAG</sequence>
<organism evidence="3 4">
    <name type="scientific">Noviherbaspirillum pedocola</name>
    <dbReference type="NCBI Taxonomy" id="2801341"/>
    <lineage>
        <taxon>Bacteria</taxon>
        <taxon>Pseudomonadati</taxon>
        <taxon>Pseudomonadota</taxon>
        <taxon>Betaproteobacteria</taxon>
        <taxon>Burkholderiales</taxon>
        <taxon>Oxalobacteraceae</taxon>
        <taxon>Noviherbaspirillum</taxon>
    </lineage>
</organism>
<accession>A0A934W4Y8</accession>
<evidence type="ECO:0000256" key="2">
    <source>
        <dbReference type="SAM" id="Phobius"/>
    </source>
</evidence>
<dbReference type="EMBL" id="JAEPBG010000001">
    <property type="protein sequence ID" value="MBK4733330.1"/>
    <property type="molecule type" value="Genomic_DNA"/>
</dbReference>
<protein>
    <submittedName>
        <fullName evidence="3">Uncharacterized protein</fullName>
    </submittedName>
</protein>
<evidence type="ECO:0000256" key="1">
    <source>
        <dbReference type="SAM" id="MobiDB-lite"/>
    </source>
</evidence>
<feature type="region of interest" description="Disordered" evidence="1">
    <location>
        <begin position="137"/>
        <end position="229"/>
    </location>
</feature>
<gene>
    <name evidence="3" type="ORF">JJB74_01675</name>
</gene>
<feature type="compositionally biased region" description="Low complexity" evidence="1">
    <location>
        <begin position="102"/>
        <end position="115"/>
    </location>
</feature>
<evidence type="ECO:0000313" key="3">
    <source>
        <dbReference type="EMBL" id="MBK4733330.1"/>
    </source>
</evidence>
<feature type="transmembrane region" description="Helical" evidence="2">
    <location>
        <begin position="240"/>
        <end position="266"/>
    </location>
</feature>
<keyword evidence="2" id="KW-0812">Transmembrane</keyword>
<name>A0A934W4Y8_9BURK</name>
<proteinExistence type="predicted"/>
<evidence type="ECO:0000313" key="4">
    <source>
        <dbReference type="Proteomes" id="UP000622890"/>
    </source>
</evidence>